<feature type="coiled-coil region" evidence="1">
    <location>
        <begin position="162"/>
        <end position="189"/>
    </location>
</feature>
<evidence type="ECO:0000256" key="1">
    <source>
        <dbReference type="SAM" id="Coils"/>
    </source>
</evidence>
<reference evidence="2" key="1">
    <citation type="journal article" date="2015" name="Nature">
        <title>Complex archaea that bridge the gap between prokaryotes and eukaryotes.</title>
        <authorList>
            <person name="Spang A."/>
            <person name="Saw J.H."/>
            <person name="Jorgensen S.L."/>
            <person name="Zaremba-Niedzwiedzka K."/>
            <person name="Martijn J."/>
            <person name="Lind A.E."/>
            <person name="van Eijk R."/>
            <person name="Schleper C."/>
            <person name="Guy L."/>
            <person name="Ettema T.J."/>
        </authorList>
    </citation>
    <scope>NUCLEOTIDE SEQUENCE</scope>
</reference>
<dbReference type="EMBL" id="LAZR01005674">
    <property type="protein sequence ID" value="KKM98049.1"/>
    <property type="molecule type" value="Genomic_DNA"/>
</dbReference>
<dbReference type="AlphaFoldDB" id="A0A0F9LS96"/>
<comment type="caution">
    <text evidence="2">The sequence shown here is derived from an EMBL/GenBank/DDBJ whole genome shotgun (WGS) entry which is preliminary data.</text>
</comment>
<name>A0A0F9LS96_9ZZZZ</name>
<proteinExistence type="predicted"/>
<accession>A0A0F9LS96</accession>
<organism evidence="2">
    <name type="scientific">marine sediment metagenome</name>
    <dbReference type="NCBI Taxonomy" id="412755"/>
    <lineage>
        <taxon>unclassified sequences</taxon>
        <taxon>metagenomes</taxon>
        <taxon>ecological metagenomes</taxon>
    </lineage>
</organism>
<gene>
    <name evidence="2" type="ORF">LCGC14_1161900</name>
</gene>
<sequence>MNIDHIKKLLLEVKDILNIEEEIQLKRNSTRFQAELSWNEQSRNWIVYYEQSLKKFVLSHELGHIYYAKQWINFNDFAIPPPFNIRAERDFFLLVNNLLDCFVNHSLSKFSKLYTFYKEELFSYYLDNLDDFCLHIEKHSDKTKVLSWFFLFYIDFKYIIKEKDANSRREDIKRLLDKLKERILQILNNDNTTLDLIIERLDRFNDVKETRDPRLVIHYFVNLLLASNIWDKEQIMTQIKIFFPNCVNLIKKK</sequence>
<evidence type="ECO:0000313" key="2">
    <source>
        <dbReference type="EMBL" id="KKM98049.1"/>
    </source>
</evidence>
<keyword evidence="1" id="KW-0175">Coiled coil</keyword>
<protein>
    <submittedName>
        <fullName evidence="2">Uncharacterized protein</fullName>
    </submittedName>
</protein>